<dbReference type="EMBL" id="LK032180">
    <property type="protein sequence ID" value="CDY25826.1"/>
    <property type="molecule type" value="Genomic_DNA"/>
</dbReference>
<reference evidence="4 5" key="1">
    <citation type="journal article" date="2014" name="Science">
        <title>Plant genetics. Early allopolyploid evolution in the post-Neolithic Brassica napus oilseed genome.</title>
        <authorList>
            <person name="Chalhoub B."/>
            <person name="Denoeud F."/>
            <person name="Liu S."/>
            <person name="Parkin I.A."/>
            <person name="Tang H."/>
            <person name="Wang X."/>
            <person name="Chiquet J."/>
            <person name="Belcram H."/>
            <person name="Tong C."/>
            <person name="Samans B."/>
            <person name="Correa M."/>
            <person name="Da Silva C."/>
            <person name="Just J."/>
            <person name="Falentin C."/>
            <person name="Koh C.S."/>
            <person name="Le Clainche I."/>
            <person name="Bernard M."/>
            <person name="Bento P."/>
            <person name="Noel B."/>
            <person name="Labadie K."/>
            <person name="Alberti A."/>
            <person name="Charles M."/>
            <person name="Arnaud D."/>
            <person name="Guo H."/>
            <person name="Daviaud C."/>
            <person name="Alamery S."/>
            <person name="Jabbari K."/>
            <person name="Zhao M."/>
            <person name="Edger P.P."/>
            <person name="Chelaifa H."/>
            <person name="Tack D."/>
            <person name="Lassalle G."/>
            <person name="Mestiri I."/>
            <person name="Schnel N."/>
            <person name="Le Paslier M.C."/>
            <person name="Fan G."/>
            <person name="Renault V."/>
            <person name="Bayer P.E."/>
            <person name="Golicz A.A."/>
            <person name="Manoli S."/>
            <person name="Lee T.H."/>
            <person name="Thi V.H."/>
            <person name="Chalabi S."/>
            <person name="Hu Q."/>
            <person name="Fan C."/>
            <person name="Tollenaere R."/>
            <person name="Lu Y."/>
            <person name="Battail C."/>
            <person name="Shen J."/>
            <person name="Sidebottom C.H."/>
            <person name="Wang X."/>
            <person name="Canaguier A."/>
            <person name="Chauveau A."/>
            <person name="Berard A."/>
            <person name="Deniot G."/>
            <person name="Guan M."/>
            <person name="Liu Z."/>
            <person name="Sun F."/>
            <person name="Lim Y.P."/>
            <person name="Lyons E."/>
            <person name="Town C.D."/>
            <person name="Bancroft I."/>
            <person name="Wang X."/>
            <person name="Meng J."/>
            <person name="Ma J."/>
            <person name="Pires J.C."/>
            <person name="King G.J."/>
            <person name="Brunel D."/>
            <person name="Delourme R."/>
            <person name="Renard M."/>
            <person name="Aury J.M."/>
            <person name="Adams K.L."/>
            <person name="Batley J."/>
            <person name="Snowdon R.J."/>
            <person name="Tost J."/>
            <person name="Edwards D."/>
            <person name="Zhou Y."/>
            <person name="Hua W."/>
            <person name="Sharpe A.G."/>
            <person name="Paterson A.H."/>
            <person name="Guan C."/>
            <person name="Wincker P."/>
        </authorList>
    </citation>
    <scope>NUCLEOTIDE SEQUENCE [LARGE SCALE GENOMIC DNA]</scope>
    <source>
        <strain evidence="5">cv. Darmor-bzh</strain>
    </source>
</reference>
<feature type="domain" description="DC1" evidence="2">
    <location>
        <begin position="30"/>
        <end position="80"/>
    </location>
</feature>
<dbReference type="InterPro" id="IPR053192">
    <property type="entry name" value="Vacuole_Formation_Reg"/>
</dbReference>
<dbReference type="PANTHER" id="PTHR32410">
    <property type="entry name" value="CYSTEINE/HISTIDINE-RICH C1 DOMAIN FAMILY PROTEIN"/>
    <property type="match status" value="1"/>
</dbReference>
<dbReference type="InterPro" id="IPR004146">
    <property type="entry name" value="DC1"/>
</dbReference>
<dbReference type="AlphaFoldDB" id="A0A078GKA1"/>
<dbReference type="EMBL" id="HG994361">
    <property type="protein sequence ID" value="CAF2161512.1"/>
    <property type="molecule type" value="Genomic_DNA"/>
</dbReference>
<dbReference type="Proteomes" id="UP001295469">
    <property type="component" value="Chromosome A07"/>
</dbReference>
<dbReference type="PaxDb" id="3708-A0A078GKA1"/>
<dbReference type="PANTHER" id="PTHR32410:SF153">
    <property type="entry name" value="CHP-RICH ZINC FINGER PROTEIN-LIKE-RELATED"/>
    <property type="match status" value="1"/>
</dbReference>
<dbReference type="InterPro" id="IPR046349">
    <property type="entry name" value="C1-like_sf"/>
</dbReference>
<reference evidence="3" key="3">
    <citation type="submission" date="2021-01" db="EMBL/GenBank/DDBJ databases">
        <authorList>
            <consortium name="Genoscope - CEA"/>
            <person name="William W."/>
        </authorList>
    </citation>
    <scope>NUCLEOTIDE SEQUENCE</scope>
</reference>
<gene>
    <name evidence="4" type="primary">BnaA07g09560D</name>
    <name evidence="3" type="ORF">DARMORV10_A07P13520.1</name>
    <name evidence="4" type="ORF">GSBRNA2T00033246001</name>
</gene>
<dbReference type="SUPFAM" id="SSF57889">
    <property type="entry name" value="Cysteine-rich domain"/>
    <property type="match status" value="1"/>
</dbReference>
<organism evidence="4 5">
    <name type="scientific">Brassica napus</name>
    <name type="common">Rape</name>
    <dbReference type="NCBI Taxonomy" id="3708"/>
    <lineage>
        <taxon>Eukaryota</taxon>
        <taxon>Viridiplantae</taxon>
        <taxon>Streptophyta</taxon>
        <taxon>Embryophyta</taxon>
        <taxon>Tracheophyta</taxon>
        <taxon>Spermatophyta</taxon>
        <taxon>Magnoliopsida</taxon>
        <taxon>eudicotyledons</taxon>
        <taxon>Gunneridae</taxon>
        <taxon>Pentapetalae</taxon>
        <taxon>rosids</taxon>
        <taxon>malvids</taxon>
        <taxon>Brassicales</taxon>
        <taxon>Brassicaceae</taxon>
        <taxon>Brassiceae</taxon>
        <taxon>Brassica</taxon>
    </lineage>
</organism>
<proteinExistence type="predicted"/>
<evidence type="ECO:0000313" key="5">
    <source>
        <dbReference type="Proteomes" id="UP000028999"/>
    </source>
</evidence>
<accession>A0A078GKA1</accession>
<dbReference type="OMA" id="SNETFNC"/>
<dbReference type="Proteomes" id="UP000028999">
    <property type="component" value="Unassembled WGS sequence"/>
</dbReference>
<keyword evidence="5" id="KW-1185">Reference proteome</keyword>
<protein>
    <submittedName>
        <fullName evidence="3">(rape) hypothetical protein</fullName>
    </submittedName>
    <submittedName>
        <fullName evidence="4">BnaA07g09560D protein</fullName>
    </submittedName>
</protein>
<dbReference type="Gramene" id="CDY25826">
    <property type="protein sequence ID" value="CDY25826"/>
    <property type="gene ID" value="GSBRNA2T00033246001"/>
</dbReference>
<evidence type="ECO:0000313" key="3">
    <source>
        <dbReference type="EMBL" id="CAF2161512.1"/>
    </source>
</evidence>
<keyword evidence="1" id="KW-0677">Repeat</keyword>
<evidence type="ECO:0000313" key="4">
    <source>
        <dbReference type="EMBL" id="CDY25826.1"/>
    </source>
</evidence>
<evidence type="ECO:0000259" key="2">
    <source>
        <dbReference type="Pfam" id="PF03107"/>
    </source>
</evidence>
<name>A0A078GKA1_BRANA</name>
<sequence length="125" mass="14524">MSNETFNCIECNDFALCFLCAALPQKVKYKHDEHILSLCYGEETSTVVTYWCEACEKEIDPDWRFYRCIEYCCVTLHIKCLIGKDLYIKSGSSFLYAHRQVSVLSNSHHMSRPICSILRIAVPRK</sequence>
<evidence type="ECO:0000256" key="1">
    <source>
        <dbReference type="ARBA" id="ARBA00022737"/>
    </source>
</evidence>
<dbReference type="Pfam" id="PF03107">
    <property type="entry name" value="C1_2"/>
    <property type="match status" value="1"/>
</dbReference>
<reference evidence="4" key="2">
    <citation type="submission" date="2014-06" db="EMBL/GenBank/DDBJ databases">
        <authorList>
            <person name="Genoscope - CEA"/>
        </authorList>
    </citation>
    <scope>NUCLEOTIDE SEQUENCE</scope>
</reference>